<reference evidence="1 2" key="1">
    <citation type="journal article" date="2018" name="Mol. Biol. Evol.">
        <title>Broad Genomic Sampling Reveals a Smut Pathogenic Ancestry of the Fungal Clade Ustilaginomycotina.</title>
        <authorList>
            <person name="Kijpornyongpan T."/>
            <person name="Mondo S.J."/>
            <person name="Barry K."/>
            <person name="Sandor L."/>
            <person name="Lee J."/>
            <person name="Lipzen A."/>
            <person name="Pangilinan J."/>
            <person name="LaButti K."/>
            <person name="Hainaut M."/>
            <person name="Henrissat B."/>
            <person name="Grigoriev I.V."/>
            <person name="Spatafora J.W."/>
            <person name="Aime M.C."/>
        </authorList>
    </citation>
    <scope>NUCLEOTIDE SEQUENCE [LARGE SCALE GENOMIC DNA]</scope>
    <source>
        <strain evidence="1 2">SA 807</strain>
    </source>
</reference>
<protein>
    <submittedName>
        <fullName evidence="1">Phosphoglycerate mutase-like protein</fullName>
    </submittedName>
</protein>
<organism evidence="1 2">
    <name type="scientific">Violaceomyces palustris</name>
    <dbReference type="NCBI Taxonomy" id="1673888"/>
    <lineage>
        <taxon>Eukaryota</taxon>
        <taxon>Fungi</taxon>
        <taxon>Dikarya</taxon>
        <taxon>Basidiomycota</taxon>
        <taxon>Ustilaginomycotina</taxon>
        <taxon>Ustilaginomycetes</taxon>
        <taxon>Violaceomycetales</taxon>
        <taxon>Violaceomycetaceae</taxon>
        <taxon>Violaceomyces</taxon>
    </lineage>
</organism>
<evidence type="ECO:0000313" key="1">
    <source>
        <dbReference type="EMBL" id="PWN54250.1"/>
    </source>
</evidence>
<sequence>RLRVLLVRHGETNENVRKVIQGQMDTELNAKGRLQADVAGLALKGVKLDRAFSSPLKRCRETSERILVHHPELLSEEGPNLELDDRLKERAFGELEGKVYQGPKEKPPGTVGMEKVEELELRLASFWNDLISYPTRVEVQGFRRRFRTRNILVVSHGAAISALVNGILLGSHYVSLAEGVQHSRFGNCSVTEILVPEVRYDARKLSDPTTSSPGDLCRKHEWTVRPSSMGIQGSLWLQDLEMRKAKLRSREEKEPVKEGGDQDSIRNSLERERRQIENLNRKYVEDKKRYERMSKDLLTGPDGQPVADVGYGQGRGRIVRFGDLSHLDVLSLDQTLSAANQGNSQSVNVDELV</sequence>
<dbReference type="EMBL" id="KZ819690">
    <property type="protein sequence ID" value="PWN54250.1"/>
    <property type="molecule type" value="Genomic_DNA"/>
</dbReference>
<feature type="non-terminal residue" evidence="1">
    <location>
        <position position="353"/>
    </location>
</feature>
<dbReference type="Proteomes" id="UP000245626">
    <property type="component" value="Unassembled WGS sequence"/>
</dbReference>
<gene>
    <name evidence="1" type="ORF">IE53DRAFT_308193</name>
</gene>
<name>A0ACD0P840_9BASI</name>
<evidence type="ECO:0000313" key="2">
    <source>
        <dbReference type="Proteomes" id="UP000245626"/>
    </source>
</evidence>
<accession>A0ACD0P840</accession>
<proteinExistence type="predicted"/>
<feature type="non-terminal residue" evidence="1">
    <location>
        <position position="1"/>
    </location>
</feature>
<keyword evidence="2" id="KW-1185">Reference proteome</keyword>